<keyword evidence="6" id="KW-0479">Metal-binding</keyword>
<keyword evidence="9" id="KW-0862">Zinc</keyword>
<keyword evidence="14" id="KW-0436">Ligase</keyword>
<evidence type="ECO:0000256" key="12">
    <source>
        <dbReference type="SAM" id="Phobius"/>
    </source>
</evidence>
<proteinExistence type="predicted"/>
<evidence type="ECO:0000256" key="8">
    <source>
        <dbReference type="ARBA" id="ARBA00022786"/>
    </source>
</evidence>
<accession>A0A1T4N0C2</accession>
<protein>
    <recommendedName>
        <fullName evidence="3">RING-type E3 ubiquitin transferase</fullName>
        <ecNumber evidence="3">2.3.2.27</ecNumber>
    </recommendedName>
</protein>
<comment type="catalytic activity">
    <reaction evidence="1">
        <text>S-ubiquitinyl-[E2 ubiquitin-conjugating enzyme]-L-cysteine + [acceptor protein]-L-lysine = [E2 ubiquitin-conjugating enzyme]-L-cysteine + N(6)-ubiquitinyl-[acceptor protein]-L-lysine.</text>
        <dbReference type="EC" id="2.3.2.27"/>
    </reaction>
</comment>
<dbReference type="GO" id="GO:0016020">
    <property type="term" value="C:membrane"/>
    <property type="evidence" value="ECO:0007669"/>
    <property type="project" value="UniProtKB-SubCell"/>
</dbReference>
<keyword evidence="4" id="KW-0808">Transferase</keyword>
<dbReference type="GO" id="GO:0008270">
    <property type="term" value="F:zinc ion binding"/>
    <property type="evidence" value="ECO:0007669"/>
    <property type="project" value="UniProtKB-KW"/>
</dbReference>
<dbReference type="Proteomes" id="UP000190637">
    <property type="component" value="Unassembled WGS sequence"/>
</dbReference>
<name>A0A1T4N0C2_9ACTN</name>
<feature type="domain" description="E3 Ubiquitin ligase MUL1-like" evidence="13">
    <location>
        <begin position="128"/>
        <end position="218"/>
    </location>
</feature>
<evidence type="ECO:0000256" key="2">
    <source>
        <dbReference type="ARBA" id="ARBA00004141"/>
    </source>
</evidence>
<dbReference type="AlphaFoldDB" id="A0A1T4N0C2"/>
<evidence type="ECO:0000256" key="7">
    <source>
        <dbReference type="ARBA" id="ARBA00022771"/>
    </source>
</evidence>
<organism evidence="14 15">
    <name type="scientific">Marinactinospora thermotolerans DSM 45154</name>
    <dbReference type="NCBI Taxonomy" id="1122192"/>
    <lineage>
        <taxon>Bacteria</taxon>
        <taxon>Bacillati</taxon>
        <taxon>Actinomycetota</taxon>
        <taxon>Actinomycetes</taxon>
        <taxon>Streptosporangiales</taxon>
        <taxon>Nocardiopsidaceae</taxon>
        <taxon>Marinactinospora</taxon>
    </lineage>
</organism>
<dbReference type="GO" id="GO:0016874">
    <property type="term" value="F:ligase activity"/>
    <property type="evidence" value="ECO:0007669"/>
    <property type="project" value="UniProtKB-KW"/>
</dbReference>
<dbReference type="GO" id="GO:0061630">
    <property type="term" value="F:ubiquitin protein ligase activity"/>
    <property type="evidence" value="ECO:0007669"/>
    <property type="project" value="UniProtKB-EC"/>
</dbReference>
<evidence type="ECO:0000256" key="3">
    <source>
        <dbReference type="ARBA" id="ARBA00012483"/>
    </source>
</evidence>
<reference evidence="14 15" key="1">
    <citation type="submission" date="2017-02" db="EMBL/GenBank/DDBJ databases">
        <authorList>
            <person name="Peterson S.W."/>
        </authorList>
    </citation>
    <scope>NUCLEOTIDE SEQUENCE [LARGE SCALE GENOMIC DNA]</scope>
    <source>
        <strain evidence="14 15">DSM 45154</strain>
    </source>
</reference>
<evidence type="ECO:0000256" key="11">
    <source>
        <dbReference type="ARBA" id="ARBA00023136"/>
    </source>
</evidence>
<evidence type="ECO:0000256" key="9">
    <source>
        <dbReference type="ARBA" id="ARBA00022833"/>
    </source>
</evidence>
<dbReference type="OrthoDB" id="3469619at2"/>
<gene>
    <name evidence="14" type="ORF">SAMN02745673_01220</name>
</gene>
<keyword evidence="11 12" id="KW-0472">Membrane</keyword>
<dbReference type="EC" id="2.3.2.27" evidence="3"/>
<dbReference type="EMBL" id="FUWS01000003">
    <property type="protein sequence ID" value="SJZ72749.1"/>
    <property type="molecule type" value="Genomic_DNA"/>
</dbReference>
<dbReference type="RefSeq" id="WP_078760627.1">
    <property type="nucleotide sequence ID" value="NZ_FUWS01000003.1"/>
</dbReference>
<evidence type="ECO:0000256" key="10">
    <source>
        <dbReference type="ARBA" id="ARBA00022989"/>
    </source>
</evidence>
<keyword evidence="7" id="KW-0863">Zinc-finger</keyword>
<keyword evidence="8" id="KW-0833">Ubl conjugation pathway</keyword>
<evidence type="ECO:0000313" key="15">
    <source>
        <dbReference type="Proteomes" id="UP000190637"/>
    </source>
</evidence>
<evidence type="ECO:0000256" key="6">
    <source>
        <dbReference type="ARBA" id="ARBA00022723"/>
    </source>
</evidence>
<evidence type="ECO:0000256" key="5">
    <source>
        <dbReference type="ARBA" id="ARBA00022692"/>
    </source>
</evidence>
<dbReference type="InterPro" id="IPR022170">
    <property type="entry name" value="MUL1-like"/>
</dbReference>
<comment type="subcellular location">
    <subcellularLocation>
        <location evidence="2">Membrane</location>
        <topology evidence="2">Multi-pass membrane protein</topology>
    </subcellularLocation>
</comment>
<sequence length="258" mass="27396">MLVIGTALLIGAAILAPPAFLALRRWLGQRALAEVRPRALAARAGRDVAIPGRAVPGPDGLVESRLARVDCVWHGHEVLRHYWTWRSPERGEGERERVRGCDPIAEYGSPELFGLAAPNGDGPPRAGVLVDPGDAEVVGVDMCLQRLVGRPQRGVPAPADDLLGRIKGRVSGIFRGETIEFEYREWVIRPGDPVVVRGRVVLRDGRPVIVAPPDGRLRIEWGAAEEAGPQARGAGALLLGGGTVASAFVGLALVLAGV</sequence>
<evidence type="ECO:0000256" key="1">
    <source>
        <dbReference type="ARBA" id="ARBA00000900"/>
    </source>
</evidence>
<feature type="transmembrane region" description="Helical" evidence="12">
    <location>
        <begin position="234"/>
        <end position="256"/>
    </location>
</feature>
<evidence type="ECO:0000313" key="14">
    <source>
        <dbReference type="EMBL" id="SJZ72749.1"/>
    </source>
</evidence>
<keyword evidence="15" id="KW-1185">Reference proteome</keyword>
<keyword evidence="5 12" id="KW-0812">Transmembrane</keyword>
<dbReference type="STRING" id="1122192.SAMN02745673_01220"/>
<keyword evidence="10 12" id="KW-1133">Transmembrane helix</keyword>
<evidence type="ECO:0000256" key="4">
    <source>
        <dbReference type="ARBA" id="ARBA00022679"/>
    </source>
</evidence>
<dbReference type="GO" id="GO:0016567">
    <property type="term" value="P:protein ubiquitination"/>
    <property type="evidence" value="ECO:0007669"/>
    <property type="project" value="InterPro"/>
</dbReference>
<dbReference type="Pfam" id="PF12483">
    <property type="entry name" value="GIDE"/>
    <property type="match status" value="1"/>
</dbReference>
<evidence type="ECO:0000259" key="13">
    <source>
        <dbReference type="Pfam" id="PF12483"/>
    </source>
</evidence>